<dbReference type="SUPFAM" id="SSF51182">
    <property type="entry name" value="RmlC-like cupins"/>
    <property type="match status" value="1"/>
</dbReference>
<sequence>MSGRRILTGLGEDGKSAILIDEPLDHSAGGAAMVWSAPALPIDNALPADAPFPVFSFDQMHAGGASFMVMEYPAEMGEFWHATDTVECVAMLSGEIVFMTETGEVTLRAGDTLVDRGIVHCWRNDTDQPARAAIVMMPAHPVGKGRTV</sequence>
<evidence type="ECO:0000313" key="2">
    <source>
        <dbReference type="EMBL" id="MEJ6012014.1"/>
    </source>
</evidence>
<evidence type="ECO:0000313" key="3">
    <source>
        <dbReference type="Proteomes" id="UP001379235"/>
    </source>
</evidence>
<keyword evidence="3" id="KW-1185">Reference proteome</keyword>
<evidence type="ECO:0000259" key="1">
    <source>
        <dbReference type="Pfam" id="PF07883"/>
    </source>
</evidence>
<organism evidence="2 3">
    <name type="scientific">Novosphingobium aquae</name>
    <dbReference type="NCBI Taxonomy" id="3133435"/>
    <lineage>
        <taxon>Bacteria</taxon>
        <taxon>Pseudomonadati</taxon>
        <taxon>Pseudomonadota</taxon>
        <taxon>Alphaproteobacteria</taxon>
        <taxon>Sphingomonadales</taxon>
        <taxon>Sphingomonadaceae</taxon>
        <taxon>Novosphingobium</taxon>
    </lineage>
</organism>
<dbReference type="PANTHER" id="PTHR36156:SF2">
    <property type="entry name" value="CUPIN TYPE-2 DOMAIN-CONTAINING PROTEIN"/>
    <property type="match status" value="1"/>
</dbReference>
<dbReference type="Pfam" id="PF07883">
    <property type="entry name" value="Cupin_2"/>
    <property type="match status" value="1"/>
</dbReference>
<dbReference type="PANTHER" id="PTHR36156">
    <property type="entry name" value="SLR2101 PROTEIN"/>
    <property type="match status" value="1"/>
</dbReference>
<name>A0ABU8SDH6_9SPHN</name>
<dbReference type="Proteomes" id="UP001379235">
    <property type="component" value="Unassembled WGS sequence"/>
</dbReference>
<accession>A0ABU8SDH6</accession>
<dbReference type="InterPro" id="IPR047142">
    <property type="entry name" value="OryJ/VirC-like"/>
</dbReference>
<dbReference type="RefSeq" id="WP_339969797.1">
    <property type="nucleotide sequence ID" value="NZ_JBBHJY010000012.1"/>
</dbReference>
<proteinExistence type="predicted"/>
<dbReference type="InterPro" id="IPR014710">
    <property type="entry name" value="RmlC-like_jellyroll"/>
</dbReference>
<feature type="domain" description="Cupin type-2" evidence="1">
    <location>
        <begin position="70"/>
        <end position="133"/>
    </location>
</feature>
<protein>
    <submittedName>
        <fullName evidence="2">Cupin domain-containing protein</fullName>
    </submittedName>
</protein>
<dbReference type="InterPro" id="IPR011051">
    <property type="entry name" value="RmlC_Cupin_sf"/>
</dbReference>
<dbReference type="InterPro" id="IPR013096">
    <property type="entry name" value="Cupin_2"/>
</dbReference>
<reference evidence="2 3" key="1">
    <citation type="submission" date="2024-03" db="EMBL/GenBank/DDBJ databases">
        <authorList>
            <person name="Jo J.-H."/>
        </authorList>
    </citation>
    <scope>NUCLEOTIDE SEQUENCE [LARGE SCALE GENOMIC DNA]</scope>
    <source>
        <strain evidence="2 3">AS3R-12</strain>
    </source>
</reference>
<dbReference type="EMBL" id="JBBHJY010000012">
    <property type="protein sequence ID" value="MEJ6012014.1"/>
    <property type="molecule type" value="Genomic_DNA"/>
</dbReference>
<gene>
    <name evidence="2" type="ORF">WG900_19085</name>
</gene>
<comment type="caution">
    <text evidence="2">The sequence shown here is derived from an EMBL/GenBank/DDBJ whole genome shotgun (WGS) entry which is preliminary data.</text>
</comment>
<dbReference type="Gene3D" id="2.60.120.10">
    <property type="entry name" value="Jelly Rolls"/>
    <property type="match status" value="1"/>
</dbReference>